<keyword evidence="2 12" id="KW-1003">Cell membrane</keyword>
<dbReference type="STRING" id="1122188.SAMN02745674_00362"/>
<evidence type="ECO:0000256" key="6">
    <source>
        <dbReference type="ARBA" id="ARBA00023053"/>
    </source>
</evidence>
<feature type="binding site" evidence="12">
    <location>
        <position position="76"/>
    </location>
    <ligand>
        <name>Na(+)</name>
        <dbReference type="ChEBI" id="CHEBI:29101"/>
        <note>structural</note>
    </ligand>
</feature>
<dbReference type="InterPro" id="IPR003691">
    <property type="entry name" value="FluC"/>
</dbReference>
<dbReference type="OrthoDB" id="9806299at2"/>
<feature type="transmembrane region" description="Helical" evidence="12">
    <location>
        <begin position="98"/>
        <end position="126"/>
    </location>
</feature>
<dbReference type="GO" id="GO:0005886">
    <property type="term" value="C:plasma membrane"/>
    <property type="evidence" value="ECO:0007669"/>
    <property type="project" value="UniProtKB-SubCell"/>
</dbReference>
<evidence type="ECO:0000313" key="13">
    <source>
        <dbReference type="EMBL" id="SJZ64315.1"/>
    </source>
</evidence>
<keyword evidence="12" id="KW-0479">Metal-binding</keyword>
<evidence type="ECO:0000256" key="11">
    <source>
        <dbReference type="ARBA" id="ARBA00035585"/>
    </source>
</evidence>
<dbReference type="PANTHER" id="PTHR28259:SF1">
    <property type="entry name" value="FLUORIDE EXPORT PROTEIN 1-RELATED"/>
    <property type="match status" value="1"/>
</dbReference>
<gene>
    <name evidence="12" type="primary">fluC</name>
    <name evidence="12" type="synonym">crcB</name>
    <name evidence="13" type="ORF">SAMN02745674_00362</name>
</gene>
<keyword evidence="14" id="KW-1185">Reference proteome</keyword>
<comment type="similarity">
    <text evidence="10 12">Belongs to the fluoride channel Fluc/FEX (TC 1.A.43) family.</text>
</comment>
<keyword evidence="5 12" id="KW-1133">Transmembrane helix</keyword>
<keyword evidence="4 12" id="KW-0812">Transmembrane</keyword>
<keyword evidence="6 12" id="KW-0915">Sodium</keyword>
<evidence type="ECO:0000256" key="12">
    <source>
        <dbReference type="HAMAP-Rule" id="MF_00454"/>
    </source>
</evidence>
<dbReference type="GO" id="GO:0046872">
    <property type="term" value="F:metal ion binding"/>
    <property type="evidence" value="ECO:0007669"/>
    <property type="project" value="UniProtKB-KW"/>
</dbReference>
<comment type="activity regulation">
    <text evidence="12">Na(+) is not transported, but it plays an essential structural role and its presence is essential for fluoride channel function.</text>
</comment>
<dbReference type="Proteomes" id="UP000190061">
    <property type="component" value="Unassembled WGS sequence"/>
</dbReference>
<proteinExistence type="inferred from homology"/>
<keyword evidence="3" id="KW-0997">Cell inner membrane</keyword>
<dbReference type="PANTHER" id="PTHR28259">
    <property type="entry name" value="FLUORIDE EXPORT PROTEIN 1-RELATED"/>
    <property type="match status" value="1"/>
</dbReference>
<feature type="binding site" evidence="12">
    <location>
        <position position="79"/>
    </location>
    <ligand>
        <name>Na(+)</name>
        <dbReference type="ChEBI" id="CHEBI:29101"/>
        <note>structural</note>
    </ligand>
</feature>
<dbReference type="GO" id="GO:0140114">
    <property type="term" value="P:cellular detoxification of fluoride"/>
    <property type="evidence" value="ECO:0007669"/>
    <property type="project" value="UniProtKB-UniRule"/>
</dbReference>
<evidence type="ECO:0000256" key="10">
    <source>
        <dbReference type="ARBA" id="ARBA00035120"/>
    </source>
</evidence>
<evidence type="ECO:0000313" key="14">
    <source>
        <dbReference type="Proteomes" id="UP000190061"/>
    </source>
</evidence>
<evidence type="ECO:0000256" key="2">
    <source>
        <dbReference type="ARBA" id="ARBA00022475"/>
    </source>
</evidence>
<name>A0A1T4MBN2_9GAMM</name>
<evidence type="ECO:0000256" key="8">
    <source>
        <dbReference type="ARBA" id="ARBA00023136"/>
    </source>
</evidence>
<keyword evidence="9 12" id="KW-0407">Ion channel</keyword>
<dbReference type="EMBL" id="FUXP01000001">
    <property type="protein sequence ID" value="SJZ64315.1"/>
    <property type="molecule type" value="Genomic_DNA"/>
</dbReference>
<dbReference type="AlphaFoldDB" id="A0A1T4MBN2"/>
<feature type="transmembrane region" description="Helical" evidence="12">
    <location>
        <begin position="68"/>
        <end position="86"/>
    </location>
</feature>
<dbReference type="RefSeq" id="WP_078756978.1">
    <property type="nucleotide sequence ID" value="NZ_FUXP01000001.1"/>
</dbReference>
<organism evidence="13 14">
    <name type="scientific">Lysobacter spongiicola DSM 21749</name>
    <dbReference type="NCBI Taxonomy" id="1122188"/>
    <lineage>
        <taxon>Bacteria</taxon>
        <taxon>Pseudomonadati</taxon>
        <taxon>Pseudomonadota</taxon>
        <taxon>Gammaproteobacteria</taxon>
        <taxon>Lysobacterales</taxon>
        <taxon>Lysobacteraceae</taxon>
        <taxon>Novilysobacter</taxon>
    </lineage>
</organism>
<reference evidence="13 14" key="1">
    <citation type="submission" date="2017-02" db="EMBL/GenBank/DDBJ databases">
        <authorList>
            <person name="Peterson S.W."/>
        </authorList>
    </citation>
    <scope>NUCLEOTIDE SEQUENCE [LARGE SCALE GENOMIC DNA]</scope>
    <source>
        <strain evidence="13 14">DSM 21749</strain>
    </source>
</reference>
<evidence type="ECO:0000256" key="7">
    <source>
        <dbReference type="ARBA" id="ARBA00023065"/>
    </source>
</evidence>
<keyword evidence="7 12" id="KW-0406">Ion transport</keyword>
<dbReference type="Pfam" id="PF02537">
    <property type="entry name" value="CRCB"/>
    <property type="match status" value="1"/>
</dbReference>
<evidence type="ECO:0000256" key="5">
    <source>
        <dbReference type="ARBA" id="ARBA00022989"/>
    </source>
</evidence>
<dbReference type="GO" id="GO:0062054">
    <property type="term" value="F:fluoride channel activity"/>
    <property type="evidence" value="ECO:0007669"/>
    <property type="project" value="UniProtKB-UniRule"/>
</dbReference>
<comment type="catalytic activity">
    <reaction evidence="11">
        <text>fluoride(in) = fluoride(out)</text>
        <dbReference type="Rhea" id="RHEA:76159"/>
        <dbReference type="ChEBI" id="CHEBI:17051"/>
    </reaction>
    <physiologicalReaction direction="left-to-right" evidence="11">
        <dbReference type="Rhea" id="RHEA:76160"/>
    </physiologicalReaction>
</comment>
<sequence>MKALILVGLGGFIGSVARYALGNLVLQLAPHARFPWSTFAVNVLGCLVVGLLAGLADRHPVLGNDARLFVFTGLLGGFTTFSAFGLDALSLLRRGEPLLAAMYTGASVGLGLLAAWLGFAMVTALLR</sequence>
<evidence type="ECO:0000256" key="4">
    <source>
        <dbReference type="ARBA" id="ARBA00022692"/>
    </source>
</evidence>
<comment type="function">
    <text evidence="12">Fluoride-specific ion channel. Important for reducing fluoride concentration in the cell, thus reducing its toxicity.</text>
</comment>
<evidence type="ECO:0000256" key="1">
    <source>
        <dbReference type="ARBA" id="ARBA00004651"/>
    </source>
</evidence>
<evidence type="ECO:0000256" key="9">
    <source>
        <dbReference type="ARBA" id="ARBA00023303"/>
    </source>
</evidence>
<keyword evidence="8 12" id="KW-0472">Membrane</keyword>
<comment type="subcellular location">
    <subcellularLocation>
        <location evidence="1 12">Cell membrane</location>
        <topology evidence="1 12">Multi-pass membrane protein</topology>
    </subcellularLocation>
</comment>
<accession>A0A1T4MBN2</accession>
<dbReference type="NCBIfam" id="TIGR00494">
    <property type="entry name" value="crcB"/>
    <property type="match status" value="1"/>
</dbReference>
<evidence type="ECO:0000256" key="3">
    <source>
        <dbReference type="ARBA" id="ARBA00022519"/>
    </source>
</evidence>
<feature type="transmembrane region" description="Helical" evidence="12">
    <location>
        <begin position="34"/>
        <end position="56"/>
    </location>
</feature>
<dbReference type="HAMAP" id="MF_00454">
    <property type="entry name" value="FluC"/>
    <property type="match status" value="1"/>
</dbReference>
<protein>
    <recommendedName>
        <fullName evidence="12">Fluoride-specific ion channel FluC</fullName>
    </recommendedName>
</protein>
<keyword evidence="12" id="KW-0813">Transport</keyword>